<evidence type="ECO:0000313" key="2">
    <source>
        <dbReference type="EMBL" id="HAF0508276.1"/>
    </source>
</evidence>
<sequence>MGITADQAVELINLIDASEAAMLEEASFKVLRDVTQETAAYHRRRRATKALFDFIEKITDE</sequence>
<reference evidence="2" key="1">
    <citation type="journal article" date="2018" name="Genome Biol.">
        <title>SKESA: strategic k-mer extension for scrupulous assemblies.</title>
        <authorList>
            <person name="Souvorov A."/>
            <person name="Agarwala R."/>
            <person name="Lipman D.J."/>
        </authorList>
    </citation>
    <scope>NUCLEOTIDE SEQUENCE</scope>
    <source>
        <strain evidence="2">42_M5132</strain>
        <strain evidence="1">L02697-16</strain>
    </source>
</reference>
<name>A0A740YL71_SALTM</name>
<accession>A0A740YL71</accession>
<dbReference type="EMBL" id="DAANCT010000031">
    <property type="protein sequence ID" value="HAC9292633.1"/>
    <property type="molecule type" value="Genomic_DNA"/>
</dbReference>
<proteinExistence type="predicted"/>
<organism evidence="2">
    <name type="scientific">Salmonella typhimurium</name>
    <dbReference type="NCBI Taxonomy" id="90371"/>
    <lineage>
        <taxon>Bacteria</taxon>
        <taxon>Pseudomonadati</taxon>
        <taxon>Pseudomonadota</taxon>
        <taxon>Gammaproteobacteria</taxon>
        <taxon>Enterobacterales</taxon>
        <taxon>Enterobacteriaceae</taxon>
        <taxon>Salmonella</taxon>
    </lineage>
</organism>
<dbReference type="EMBL" id="DAATXH010000036">
    <property type="protein sequence ID" value="HAF0508276.1"/>
    <property type="molecule type" value="Genomic_DNA"/>
</dbReference>
<protein>
    <submittedName>
        <fullName evidence="2">Uncharacterized protein</fullName>
    </submittedName>
</protein>
<dbReference type="RefSeq" id="WP_216452247.1">
    <property type="nucleotide sequence ID" value="NZ_JACYAA010000074.1"/>
</dbReference>
<evidence type="ECO:0000313" key="1">
    <source>
        <dbReference type="EMBL" id="HAC9292633.1"/>
    </source>
</evidence>
<comment type="caution">
    <text evidence="2">The sequence shown here is derived from an EMBL/GenBank/DDBJ whole genome shotgun (WGS) entry which is preliminary data.</text>
</comment>
<gene>
    <name evidence="1" type="ORF">G0J89_23085</name>
    <name evidence="2" type="ORF">G9W65_004450</name>
</gene>
<reference evidence="2" key="2">
    <citation type="submission" date="2018-07" db="EMBL/GenBank/DDBJ databases">
        <authorList>
            <consortium name="NCBI Pathogen Detection Project"/>
        </authorList>
    </citation>
    <scope>NUCLEOTIDE SEQUENCE</scope>
    <source>
        <strain evidence="2">42_M5132</strain>
        <strain evidence="1">L02697-16</strain>
    </source>
</reference>
<dbReference type="AlphaFoldDB" id="A0A740YL71"/>